<dbReference type="WBParaSite" id="TREG1_90160.1">
    <property type="protein sequence ID" value="TREG1_90160.1"/>
    <property type="gene ID" value="TREG1_90160"/>
</dbReference>
<proteinExistence type="predicted"/>
<protein>
    <submittedName>
        <fullName evidence="4">Uncharacterized protein</fullName>
    </submittedName>
</protein>
<feature type="region of interest" description="Disordered" evidence="1">
    <location>
        <begin position="464"/>
        <end position="487"/>
    </location>
</feature>
<name>A0AA85KLE9_TRIRE</name>
<dbReference type="Proteomes" id="UP000050795">
    <property type="component" value="Unassembled WGS sequence"/>
</dbReference>
<keyword evidence="2" id="KW-0812">Transmembrane</keyword>
<feature type="transmembrane region" description="Helical" evidence="2">
    <location>
        <begin position="101"/>
        <end position="122"/>
    </location>
</feature>
<keyword evidence="3" id="KW-1185">Reference proteome</keyword>
<keyword evidence="2" id="KW-0472">Membrane</keyword>
<dbReference type="AlphaFoldDB" id="A0AA85KLE9"/>
<reference evidence="4" key="2">
    <citation type="submission" date="2023-11" db="UniProtKB">
        <authorList>
            <consortium name="WormBaseParasite"/>
        </authorList>
    </citation>
    <scope>IDENTIFICATION</scope>
</reference>
<evidence type="ECO:0000256" key="1">
    <source>
        <dbReference type="SAM" id="MobiDB-lite"/>
    </source>
</evidence>
<reference evidence="3" key="1">
    <citation type="submission" date="2022-06" db="EMBL/GenBank/DDBJ databases">
        <authorList>
            <person name="Berger JAMES D."/>
            <person name="Berger JAMES D."/>
        </authorList>
    </citation>
    <scope>NUCLEOTIDE SEQUENCE [LARGE SCALE GENOMIC DNA]</scope>
</reference>
<feature type="compositionally biased region" description="Acidic residues" evidence="1">
    <location>
        <begin position="591"/>
        <end position="603"/>
    </location>
</feature>
<feature type="region of interest" description="Disordered" evidence="1">
    <location>
        <begin position="579"/>
        <end position="603"/>
    </location>
</feature>
<evidence type="ECO:0000313" key="3">
    <source>
        <dbReference type="Proteomes" id="UP000050795"/>
    </source>
</evidence>
<evidence type="ECO:0000313" key="4">
    <source>
        <dbReference type="WBParaSite" id="TREG1_90160.1"/>
    </source>
</evidence>
<accession>A0AA85KLE9</accession>
<organism evidence="3 4">
    <name type="scientific">Trichobilharzia regenti</name>
    <name type="common">Nasal bird schistosome</name>
    <dbReference type="NCBI Taxonomy" id="157069"/>
    <lineage>
        <taxon>Eukaryota</taxon>
        <taxon>Metazoa</taxon>
        <taxon>Spiralia</taxon>
        <taxon>Lophotrochozoa</taxon>
        <taxon>Platyhelminthes</taxon>
        <taxon>Trematoda</taxon>
        <taxon>Digenea</taxon>
        <taxon>Strigeidida</taxon>
        <taxon>Schistosomatoidea</taxon>
        <taxon>Schistosomatidae</taxon>
        <taxon>Trichobilharzia</taxon>
    </lineage>
</organism>
<sequence length="947" mass="108046">MRIATAQRIYRNSNQCLYYDYLKYAPTKTDFYKRRRDHLGLYHSESVKRECLGVPTFRYVELYNGGINTSVAIYFAPSRSPVRPIFLGPDTNECFTYKRHVFLLGLAAGLVSLGSLWLYNIFEWCSNVFMHNNYETGNDNLDECKQRTGCVPKTTPSFRERTTLVQPRKTKMNQFSSVYNTSYHYGYPLHYEKKSPEKYDICTSGAVSNSLSNSYDIHLVHGSNLLWTSACMNCPHFASGSNKICTICWLNMPDYWLYGPTWCSSAAPFHISQLYGNTSILGFLICLQLLYKAVCLACCKSVATRSCSTQTNFPSPSNSINNDCTNCSQQLLNNSFKFDGECVTTNNLPVTRSISETVVSDDLLSQFAKDRLNSPELSQSLQVSKSFDMKFGRNDLYDSNEQSLKQLSMSIDNVFFPSMKDERMEYPFTNSELLCDEDFIPAMTFSLSTDQLFSNVVDLLGTKQPDYRGGSSEKKSLSSSSPSSLIQHVHSDTVLKKKIKRNESVDSLPEDNTSANQNINNSLLNHRSRFHSNSGTLSSSASLSCLYIDDNEGFEYDDIISIEMNKDHTIHMKNNKNPVKIEDCSQSDHYNEDDNIDEEEDMEEGDEIILRQLDTLSTLLNSKSDSYSLEQLNESTSLLNKVGNINDITDDAALVTSAPSSLLDKQCNHSLTCQHDTCKLEFTNLSQKTVLITDELNKLSDTLDRLLYKLQANQIQLDQAEDNLDYMWYLKDNLDEESSLDTSECYSTAALSDMDADGLLHEDTSEDEDHIDADDYWLSKGRMSVSSTHPSDCHSDRHSYGYLSNSHGRLNNHFYSTLRMPRLHYDNISNMDSGLEQSVITCSESSTYMISSMPEDQLKTFLSHNSSYNNNNRYLSNSQTFKDSLHSISKYSRFKKRHYRMKRMFNHKTNRFSTEIIPDSDGFLHPDFTFENDGFLDWSEPMKENPI</sequence>
<evidence type="ECO:0000256" key="2">
    <source>
        <dbReference type="SAM" id="Phobius"/>
    </source>
</evidence>
<keyword evidence="2" id="KW-1133">Transmembrane helix</keyword>